<dbReference type="PROSITE" id="PS00379">
    <property type="entry name" value="CDP_ALCOHOL_P_TRANSF"/>
    <property type="match status" value="1"/>
</dbReference>
<evidence type="ECO:0000256" key="2">
    <source>
        <dbReference type="ARBA" id="ARBA00010441"/>
    </source>
</evidence>
<evidence type="ECO:0000313" key="14">
    <source>
        <dbReference type="EMBL" id="GAA4739114.1"/>
    </source>
</evidence>
<evidence type="ECO:0000256" key="12">
    <source>
        <dbReference type="RuleBase" id="RU003750"/>
    </source>
</evidence>
<keyword evidence="10" id="KW-1208">Phospholipid metabolism</keyword>
<dbReference type="PIRSF" id="PIRSF000847">
    <property type="entry name" value="Phos_ph_gly_syn"/>
    <property type="match status" value="1"/>
</dbReference>
<evidence type="ECO:0000256" key="10">
    <source>
        <dbReference type="ARBA" id="ARBA00023264"/>
    </source>
</evidence>
<dbReference type="EC" id="2.7.8.5" evidence="11"/>
<keyword evidence="4 12" id="KW-0808">Transferase</keyword>
<gene>
    <name evidence="14" type="primary">pgsA</name>
    <name evidence="14" type="ORF">GCM10025783_07360</name>
</gene>
<keyword evidence="8 13" id="KW-0472">Membrane</keyword>
<feature type="transmembrane region" description="Helical" evidence="13">
    <location>
        <begin position="27"/>
        <end position="47"/>
    </location>
</feature>
<evidence type="ECO:0000256" key="9">
    <source>
        <dbReference type="ARBA" id="ARBA00023209"/>
    </source>
</evidence>
<protein>
    <recommendedName>
        <fullName evidence="11">CDP-diacylglycerol--glycerol-3-phosphate 3-phosphatidyltransferase</fullName>
        <ecNumber evidence="11">2.7.8.5</ecNumber>
    </recommendedName>
</protein>
<sequence>MSGPEAVRPRMLRAGDGPVSTWSVPNLISFARIVLVPVFVVVLLAGAHDVAGRWIAAALFVVAIATDAVDGHLARSRNLITDLGKILDPIADKALTGAALVVLSVLGELPWWVTLVVLVREIGITVWRFVVLARGRVVPASKGGKTKTVLQSVAIGLALAPLPALLGSWMDVVNTVVMAAAFVVTVVTGIQYLIDDRRLNRA</sequence>
<name>A0ABP8YVX7_9MICO</name>
<proteinExistence type="inferred from homology"/>
<dbReference type="Proteomes" id="UP001500121">
    <property type="component" value="Unassembled WGS sequence"/>
</dbReference>
<evidence type="ECO:0000256" key="3">
    <source>
        <dbReference type="ARBA" id="ARBA00022516"/>
    </source>
</evidence>
<comment type="similarity">
    <text evidence="2 12">Belongs to the CDP-alcohol phosphatidyltransferase class-I family.</text>
</comment>
<keyword evidence="3" id="KW-0444">Lipid biosynthesis</keyword>
<evidence type="ECO:0000256" key="11">
    <source>
        <dbReference type="NCBIfam" id="TIGR00560"/>
    </source>
</evidence>
<dbReference type="Pfam" id="PF01066">
    <property type="entry name" value="CDP-OH_P_transf"/>
    <property type="match status" value="1"/>
</dbReference>
<dbReference type="InterPro" id="IPR000462">
    <property type="entry name" value="CDP-OH_P_trans"/>
</dbReference>
<dbReference type="Gene3D" id="1.20.120.1760">
    <property type="match status" value="1"/>
</dbReference>
<evidence type="ECO:0000256" key="8">
    <source>
        <dbReference type="ARBA" id="ARBA00023136"/>
    </source>
</evidence>
<dbReference type="InterPro" id="IPR048254">
    <property type="entry name" value="CDP_ALCOHOL_P_TRANSF_CS"/>
</dbReference>
<comment type="caution">
    <text evidence="14">The sequence shown here is derived from an EMBL/GenBank/DDBJ whole genome shotgun (WGS) entry which is preliminary data.</text>
</comment>
<evidence type="ECO:0000256" key="4">
    <source>
        <dbReference type="ARBA" id="ARBA00022679"/>
    </source>
</evidence>
<evidence type="ECO:0000256" key="5">
    <source>
        <dbReference type="ARBA" id="ARBA00022692"/>
    </source>
</evidence>
<accession>A0ABP8YVX7</accession>
<feature type="transmembrane region" description="Helical" evidence="13">
    <location>
        <begin position="94"/>
        <end position="119"/>
    </location>
</feature>
<dbReference type="InterPro" id="IPR050324">
    <property type="entry name" value="CDP-alcohol_PTase-I"/>
</dbReference>
<dbReference type="InterPro" id="IPR004570">
    <property type="entry name" value="Phosphatidylglycerol_P_synth"/>
</dbReference>
<keyword evidence="6 13" id="KW-1133">Transmembrane helix</keyword>
<keyword evidence="5 13" id="KW-0812">Transmembrane</keyword>
<dbReference type="InterPro" id="IPR043130">
    <property type="entry name" value="CDP-OH_PTrfase_TM_dom"/>
</dbReference>
<keyword evidence="15" id="KW-1185">Reference proteome</keyword>
<evidence type="ECO:0000256" key="7">
    <source>
        <dbReference type="ARBA" id="ARBA00023098"/>
    </source>
</evidence>
<dbReference type="RefSeq" id="WP_345479594.1">
    <property type="nucleotide sequence ID" value="NZ_BAABLP010000001.1"/>
</dbReference>
<dbReference type="PANTHER" id="PTHR14269">
    <property type="entry name" value="CDP-DIACYLGLYCEROL--GLYCEROL-3-PHOSPHATE 3-PHOSPHATIDYLTRANSFERASE-RELATED"/>
    <property type="match status" value="1"/>
</dbReference>
<comment type="subcellular location">
    <subcellularLocation>
        <location evidence="1">Membrane</location>
        <topology evidence="1">Multi-pass membrane protein</topology>
    </subcellularLocation>
</comment>
<feature type="transmembrane region" description="Helical" evidence="13">
    <location>
        <begin position="54"/>
        <end position="74"/>
    </location>
</feature>
<dbReference type="PANTHER" id="PTHR14269:SF52">
    <property type="entry name" value="PHOSPHATIDYLGLYCEROPHOSPHATE SYNTHASE-RELATED"/>
    <property type="match status" value="1"/>
</dbReference>
<keyword evidence="7" id="KW-0443">Lipid metabolism</keyword>
<evidence type="ECO:0000313" key="15">
    <source>
        <dbReference type="Proteomes" id="UP001500121"/>
    </source>
</evidence>
<feature type="transmembrane region" description="Helical" evidence="13">
    <location>
        <begin position="176"/>
        <end position="194"/>
    </location>
</feature>
<evidence type="ECO:0000256" key="1">
    <source>
        <dbReference type="ARBA" id="ARBA00004141"/>
    </source>
</evidence>
<evidence type="ECO:0000256" key="6">
    <source>
        <dbReference type="ARBA" id="ARBA00022989"/>
    </source>
</evidence>
<reference evidence="15" key="1">
    <citation type="journal article" date="2019" name="Int. J. Syst. Evol. Microbiol.">
        <title>The Global Catalogue of Microorganisms (GCM) 10K type strain sequencing project: providing services to taxonomists for standard genome sequencing and annotation.</title>
        <authorList>
            <consortium name="The Broad Institute Genomics Platform"/>
            <consortium name="The Broad Institute Genome Sequencing Center for Infectious Disease"/>
            <person name="Wu L."/>
            <person name="Ma J."/>
        </authorList>
    </citation>
    <scope>NUCLEOTIDE SEQUENCE [LARGE SCALE GENOMIC DNA]</scope>
    <source>
        <strain evidence="15">JCM 19015</strain>
    </source>
</reference>
<feature type="transmembrane region" description="Helical" evidence="13">
    <location>
        <begin position="149"/>
        <end position="170"/>
    </location>
</feature>
<organism evidence="14 15">
    <name type="scientific">Amnibacterium soli</name>
    <dbReference type="NCBI Taxonomy" id="1282736"/>
    <lineage>
        <taxon>Bacteria</taxon>
        <taxon>Bacillati</taxon>
        <taxon>Actinomycetota</taxon>
        <taxon>Actinomycetes</taxon>
        <taxon>Micrococcales</taxon>
        <taxon>Microbacteriaceae</taxon>
        <taxon>Amnibacterium</taxon>
    </lineage>
</organism>
<keyword evidence="9" id="KW-0594">Phospholipid biosynthesis</keyword>
<evidence type="ECO:0000256" key="13">
    <source>
        <dbReference type="SAM" id="Phobius"/>
    </source>
</evidence>
<dbReference type="EMBL" id="BAABLP010000001">
    <property type="protein sequence ID" value="GAA4739114.1"/>
    <property type="molecule type" value="Genomic_DNA"/>
</dbReference>
<dbReference type="NCBIfam" id="TIGR00560">
    <property type="entry name" value="pgsA"/>
    <property type="match status" value="1"/>
</dbReference>